<keyword evidence="3" id="KW-1185">Reference proteome</keyword>
<evidence type="ECO:0000313" key="2">
    <source>
        <dbReference type="EMBL" id="KAK3945722.1"/>
    </source>
</evidence>
<accession>A0AAN6S973</accession>
<dbReference type="EMBL" id="MU853754">
    <property type="protein sequence ID" value="KAK3945722.1"/>
    <property type="molecule type" value="Genomic_DNA"/>
</dbReference>
<comment type="caution">
    <text evidence="2">The sequence shown here is derived from an EMBL/GenBank/DDBJ whole genome shotgun (WGS) entry which is preliminary data.</text>
</comment>
<name>A0AAN6S973_9PEZI</name>
<proteinExistence type="predicted"/>
<sequence>MKSYALPFLAALVGVAAGDGLVPAPQDYVPVTAAPASMEKRACAADNCLRAVRASAFPTRLGSADCASYFLTTITPATSTVYATLSFYTSPTTTQDVTVTTTLAVTATETDEETLTAATVTTTQYVPVPPPVVRKERRQQTVIPNAIPSYASACSGAVRYSSACSCVGVTASTTYAPTPVTTVTVSSTYTPTTVTVLTTVQTETGTTTVATETVTTTDATVTPIATVSVEGLFYIQVQSGGAGLQGMYVENQWQQDPPYSEFSLMNFAASTTDVASTFYLDGSGYLRPSSAPRDDMYFIYQDTGYANTVFEWGFADSISFNYAIMHCSITPGTNVLACGSESTKGANTFSACNSYSLFGPASGPACGNALVLVAVPAS</sequence>
<reference evidence="3" key="1">
    <citation type="journal article" date="2023" name="Mol. Phylogenet. Evol.">
        <title>Genome-scale phylogeny and comparative genomics of the fungal order Sordariales.</title>
        <authorList>
            <person name="Hensen N."/>
            <person name="Bonometti L."/>
            <person name="Westerberg I."/>
            <person name="Brannstrom I.O."/>
            <person name="Guillou S."/>
            <person name="Cros-Aarteil S."/>
            <person name="Calhoun S."/>
            <person name="Haridas S."/>
            <person name="Kuo A."/>
            <person name="Mondo S."/>
            <person name="Pangilinan J."/>
            <person name="Riley R."/>
            <person name="LaButti K."/>
            <person name="Andreopoulos B."/>
            <person name="Lipzen A."/>
            <person name="Chen C."/>
            <person name="Yan M."/>
            <person name="Daum C."/>
            <person name="Ng V."/>
            <person name="Clum A."/>
            <person name="Steindorff A."/>
            <person name="Ohm R.A."/>
            <person name="Martin F."/>
            <person name="Silar P."/>
            <person name="Natvig D.O."/>
            <person name="Lalanne C."/>
            <person name="Gautier V."/>
            <person name="Ament-Velasquez S.L."/>
            <person name="Kruys A."/>
            <person name="Hutchinson M.I."/>
            <person name="Powell A.J."/>
            <person name="Barry K."/>
            <person name="Miller A.N."/>
            <person name="Grigoriev I.V."/>
            <person name="Debuchy R."/>
            <person name="Gladieux P."/>
            <person name="Hiltunen Thoren M."/>
            <person name="Johannesson H."/>
        </authorList>
    </citation>
    <scope>NUCLEOTIDE SEQUENCE [LARGE SCALE GENOMIC DNA]</scope>
    <source>
        <strain evidence="3">CBS 340.73</strain>
    </source>
</reference>
<feature type="chain" id="PRO_5042834089" evidence="1">
    <location>
        <begin position="19"/>
        <end position="378"/>
    </location>
</feature>
<keyword evidence="1" id="KW-0732">Signal</keyword>
<dbReference type="Proteomes" id="UP001303473">
    <property type="component" value="Unassembled WGS sequence"/>
</dbReference>
<dbReference type="AlphaFoldDB" id="A0AAN6S973"/>
<organism evidence="2 3">
    <name type="scientific">Diplogelasinospora grovesii</name>
    <dbReference type="NCBI Taxonomy" id="303347"/>
    <lineage>
        <taxon>Eukaryota</taxon>
        <taxon>Fungi</taxon>
        <taxon>Dikarya</taxon>
        <taxon>Ascomycota</taxon>
        <taxon>Pezizomycotina</taxon>
        <taxon>Sordariomycetes</taxon>
        <taxon>Sordariomycetidae</taxon>
        <taxon>Sordariales</taxon>
        <taxon>Diplogelasinosporaceae</taxon>
        <taxon>Diplogelasinospora</taxon>
    </lineage>
</organism>
<protein>
    <submittedName>
        <fullName evidence="2">Uncharacterized protein</fullName>
    </submittedName>
</protein>
<evidence type="ECO:0000313" key="3">
    <source>
        <dbReference type="Proteomes" id="UP001303473"/>
    </source>
</evidence>
<feature type="signal peptide" evidence="1">
    <location>
        <begin position="1"/>
        <end position="18"/>
    </location>
</feature>
<evidence type="ECO:0000256" key="1">
    <source>
        <dbReference type="SAM" id="SignalP"/>
    </source>
</evidence>
<gene>
    <name evidence="2" type="ORF">QBC46DRAFT_371470</name>
</gene>